<evidence type="ECO:0000313" key="1">
    <source>
        <dbReference type="EMBL" id="KAI5382495.1"/>
    </source>
</evidence>
<accession>A0A9D4VGZ0</accession>
<reference evidence="1 2" key="1">
    <citation type="journal article" date="2022" name="Nat. Genet.">
        <title>Improved pea reference genome and pan-genome highlight genomic features and evolutionary characteristics.</title>
        <authorList>
            <person name="Yang T."/>
            <person name="Liu R."/>
            <person name="Luo Y."/>
            <person name="Hu S."/>
            <person name="Wang D."/>
            <person name="Wang C."/>
            <person name="Pandey M.K."/>
            <person name="Ge S."/>
            <person name="Xu Q."/>
            <person name="Li N."/>
            <person name="Li G."/>
            <person name="Huang Y."/>
            <person name="Saxena R.K."/>
            <person name="Ji Y."/>
            <person name="Li M."/>
            <person name="Yan X."/>
            <person name="He Y."/>
            <person name="Liu Y."/>
            <person name="Wang X."/>
            <person name="Xiang C."/>
            <person name="Varshney R.K."/>
            <person name="Ding H."/>
            <person name="Gao S."/>
            <person name="Zong X."/>
        </authorList>
    </citation>
    <scope>NUCLEOTIDE SEQUENCE [LARGE SCALE GENOMIC DNA]</scope>
    <source>
        <strain evidence="1 2">cv. Zhongwan 6</strain>
    </source>
</reference>
<comment type="caution">
    <text evidence="1">The sequence shown here is derived from an EMBL/GenBank/DDBJ whole genome shotgun (WGS) entry which is preliminary data.</text>
</comment>
<gene>
    <name evidence="1" type="ORF">KIW84_070068</name>
</gene>
<organism evidence="1 2">
    <name type="scientific">Pisum sativum</name>
    <name type="common">Garden pea</name>
    <name type="synonym">Lathyrus oleraceus</name>
    <dbReference type="NCBI Taxonomy" id="3888"/>
    <lineage>
        <taxon>Eukaryota</taxon>
        <taxon>Viridiplantae</taxon>
        <taxon>Streptophyta</taxon>
        <taxon>Embryophyta</taxon>
        <taxon>Tracheophyta</taxon>
        <taxon>Spermatophyta</taxon>
        <taxon>Magnoliopsida</taxon>
        <taxon>eudicotyledons</taxon>
        <taxon>Gunneridae</taxon>
        <taxon>Pentapetalae</taxon>
        <taxon>rosids</taxon>
        <taxon>fabids</taxon>
        <taxon>Fabales</taxon>
        <taxon>Fabaceae</taxon>
        <taxon>Papilionoideae</taxon>
        <taxon>50 kb inversion clade</taxon>
        <taxon>NPAAA clade</taxon>
        <taxon>Hologalegina</taxon>
        <taxon>IRL clade</taxon>
        <taxon>Fabeae</taxon>
        <taxon>Lathyrus</taxon>
    </lineage>
</organism>
<evidence type="ECO:0000313" key="2">
    <source>
        <dbReference type="Proteomes" id="UP001058974"/>
    </source>
</evidence>
<proteinExistence type="predicted"/>
<dbReference type="Gramene" id="Psat07G0006800-T1">
    <property type="protein sequence ID" value="KAI5382495.1"/>
    <property type="gene ID" value="KIW84_070068"/>
</dbReference>
<protein>
    <submittedName>
        <fullName evidence="1">Uncharacterized protein</fullName>
    </submittedName>
</protein>
<dbReference type="EMBL" id="JAMSHJ010000007">
    <property type="protein sequence ID" value="KAI5382495.1"/>
    <property type="molecule type" value="Genomic_DNA"/>
</dbReference>
<keyword evidence="2" id="KW-1185">Reference proteome</keyword>
<dbReference type="AlphaFoldDB" id="A0A9D4VGZ0"/>
<dbReference type="Proteomes" id="UP001058974">
    <property type="component" value="Chromosome 7"/>
</dbReference>
<name>A0A9D4VGZ0_PEA</name>
<sequence length="107" mass="11674">MVLNLKGGKKLKSTQYLGCSRGGPLNSQNEIVVAISIEFVNSPLSIFPADKVNKAKASTHAGLLIYSNIDPADSTKRPEKLKQIRLPCVLREVGYPNRILIVPPPHV</sequence>